<name>A0A9N8DNF2_9STRA</name>
<evidence type="ECO:0000256" key="2">
    <source>
        <dbReference type="SAM" id="Phobius"/>
    </source>
</evidence>
<keyword evidence="4" id="KW-1185">Reference proteome</keyword>
<proteinExistence type="predicted"/>
<evidence type="ECO:0000256" key="1">
    <source>
        <dbReference type="SAM" id="MobiDB-lite"/>
    </source>
</evidence>
<feature type="transmembrane region" description="Helical" evidence="2">
    <location>
        <begin position="155"/>
        <end position="173"/>
    </location>
</feature>
<feature type="region of interest" description="Disordered" evidence="1">
    <location>
        <begin position="19"/>
        <end position="60"/>
    </location>
</feature>
<keyword evidence="2" id="KW-0812">Transmembrane</keyword>
<feature type="transmembrane region" description="Helical" evidence="2">
    <location>
        <begin position="180"/>
        <end position="202"/>
    </location>
</feature>
<evidence type="ECO:0000313" key="3">
    <source>
        <dbReference type="EMBL" id="CAB9505275.1"/>
    </source>
</evidence>
<dbReference type="AlphaFoldDB" id="A0A9N8DNF2"/>
<keyword evidence="2" id="KW-0472">Membrane</keyword>
<dbReference type="EMBL" id="CAICTM010000225">
    <property type="protein sequence ID" value="CAB9505275.1"/>
    <property type="molecule type" value="Genomic_DNA"/>
</dbReference>
<keyword evidence="2" id="KW-1133">Transmembrane helix</keyword>
<feature type="compositionally biased region" description="Low complexity" evidence="1">
    <location>
        <begin position="43"/>
        <end position="54"/>
    </location>
</feature>
<protein>
    <submittedName>
        <fullName evidence="3">Uncharacterized protein</fullName>
    </submittedName>
</protein>
<gene>
    <name evidence="3" type="ORF">SEMRO_226_G091932.1</name>
</gene>
<organism evidence="3 4">
    <name type="scientific">Seminavis robusta</name>
    <dbReference type="NCBI Taxonomy" id="568900"/>
    <lineage>
        <taxon>Eukaryota</taxon>
        <taxon>Sar</taxon>
        <taxon>Stramenopiles</taxon>
        <taxon>Ochrophyta</taxon>
        <taxon>Bacillariophyta</taxon>
        <taxon>Bacillariophyceae</taxon>
        <taxon>Bacillariophycidae</taxon>
        <taxon>Naviculales</taxon>
        <taxon>Naviculaceae</taxon>
        <taxon>Seminavis</taxon>
    </lineage>
</organism>
<feature type="transmembrane region" description="Helical" evidence="2">
    <location>
        <begin position="106"/>
        <end position="129"/>
    </location>
</feature>
<reference evidence="3" key="1">
    <citation type="submission" date="2020-06" db="EMBL/GenBank/DDBJ databases">
        <authorList>
            <consortium name="Plant Systems Biology data submission"/>
        </authorList>
    </citation>
    <scope>NUCLEOTIDE SEQUENCE</scope>
    <source>
        <strain evidence="3">D6</strain>
    </source>
</reference>
<sequence>MMMMMRFRQIMAGQLENRPLPASQRSGGNGPNQPGTGTGTGSAAGTTAGQETAPGLPPLPGACLENGQPCSEFDECCGRACFAPAVALETNNPATVAKEFVIHRNVVAMAFVLSNYLALALFATSSFGLPTAKHVLKASIQTAVFLEVASLGTRVYQTVTAATAIASTIYVWIVSPVFGAVGLAKIAVVSFDVWVVNVIFWAHR</sequence>
<comment type="caution">
    <text evidence="3">The sequence shown here is derived from an EMBL/GenBank/DDBJ whole genome shotgun (WGS) entry which is preliminary data.</text>
</comment>
<evidence type="ECO:0000313" key="4">
    <source>
        <dbReference type="Proteomes" id="UP001153069"/>
    </source>
</evidence>
<dbReference type="Proteomes" id="UP001153069">
    <property type="component" value="Unassembled WGS sequence"/>
</dbReference>
<accession>A0A9N8DNF2</accession>